<comment type="function">
    <text evidence="7">Part of the ABC transporter complex PotABCD involved in spermidine/putrescine import. Responsible for energy coupling to the transport system.</text>
</comment>
<evidence type="ECO:0000256" key="5">
    <source>
        <dbReference type="ARBA" id="ARBA00022967"/>
    </source>
</evidence>
<dbReference type="EC" id="7.6.2.11" evidence="7"/>
<proteinExistence type="inferred from homology"/>
<dbReference type="InterPro" id="IPR027417">
    <property type="entry name" value="P-loop_NTPase"/>
</dbReference>
<comment type="catalytic activity">
    <reaction evidence="7">
        <text>ATP + H2O + polyamine-[polyamine-binding protein]Side 1 = ADP + phosphate + polyamineSide 2 + [polyamine-binding protein]Side 1.</text>
        <dbReference type="EC" id="7.6.2.11"/>
    </reaction>
</comment>
<dbReference type="GO" id="GO:0005524">
    <property type="term" value="F:ATP binding"/>
    <property type="evidence" value="ECO:0007669"/>
    <property type="project" value="UniProtKB-KW"/>
</dbReference>
<keyword evidence="5 7" id="KW-1278">Translocase</keyword>
<dbReference type="EMBL" id="JAZHFV010000005">
    <property type="protein sequence ID" value="MEX4008957.1"/>
    <property type="molecule type" value="Genomic_DNA"/>
</dbReference>
<evidence type="ECO:0000256" key="1">
    <source>
        <dbReference type="ARBA" id="ARBA00022448"/>
    </source>
</evidence>
<dbReference type="InterPro" id="IPR050093">
    <property type="entry name" value="ABC_SmlMolc_Importer"/>
</dbReference>
<dbReference type="Proteomes" id="UP001559025">
    <property type="component" value="Unassembled WGS sequence"/>
</dbReference>
<dbReference type="PROSITE" id="PS50893">
    <property type="entry name" value="ABC_TRANSPORTER_2"/>
    <property type="match status" value="1"/>
</dbReference>
<dbReference type="PANTHER" id="PTHR42781:SF4">
    <property type="entry name" value="SPERMIDINE_PUTRESCINE IMPORT ATP-BINDING PROTEIN POTA"/>
    <property type="match status" value="1"/>
</dbReference>
<keyword evidence="1 7" id="KW-0813">Transport</keyword>
<evidence type="ECO:0000259" key="8">
    <source>
        <dbReference type="PROSITE" id="PS50893"/>
    </source>
</evidence>
<evidence type="ECO:0000256" key="6">
    <source>
        <dbReference type="ARBA" id="ARBA00023136"/>
    </source>
</evidence>
<gene>
    <name evidence="7" type="primary">potA</name>
    <name evidence="9" type="ORF">V1479_16730</name>
</gene>
<dbReference type="Gene3D" id="2.40.50.100">
    <property type="match status" value="1"/>
</dbReference>
<reference evidence="9 10" key="1">
    <citation type="submission" date="2024-01" db="EMBL/GenBank/DDBJ databases">
        <title>New evidence supports the origin of RcGTA from prophage.</title>
        <authorList>
            <person name="Xu Y."/>
            <person name="Liu B."/>
            <person name="Chen F."/>
        </authorList>
    </citation>
    <scope>NUCLEOTIDE SEQUENCE [LARGE SCALE GENOMIC DNA]</scope>
    <source>
        <strain evidence="9 10">CBW1107-2</strain>
    </source>
</reference>
<dbReference type="Gene3D" id="3.40.50.300">
    <property type="entry name" value="P-loop containing nucleotide triphosphate hydrolases"/>
    <property type="match status" value="1"/>
</dbReference>
<keyword evidence="6 7" id="KW-0472">Membrane</keyword>
<dbReference type="InterPro" id="IPR017871">
    <property type="entry name" value="ABC_transporter-like_CS"/>
</dbReference>
<feature type="domain" description="ABC transporter" evidence="8">
    <location>
        <begin position="5"/>
        <end position="235"/>
    </location>
</feature>
<evidence type="ECO:0000256" key="3">
    <source>
        <dbReference type="ARBA" id="ARBA00022741"/>
    </source>
</evidence>
<protein>
    <recommendedName>
        <fullName evidence="7">Spermidine/putrescine import ATP-binding protein PotA</fullName>
        <ecNumber evidence="7">7.6.2.11</ecNumber>
    </recommendedName>
</protein>
<comment type="subunit">
    <text evidence="7">The complex is composed of two ATP-binding proteins (PotA), two transmembrane proteins (PotB and PotC) and a solute-binding protein (PotD).</text>
</comment>
<evidence type="ECO:0000256" key="4">
    <source>
        <dbReference type="ARBA" id="ARBA00022840"/>
    </source>
</evidence>
<dbReference type="SUPFAM" id="SSF52540">
    <property type="entry name" value="P-loop containing nucleoside triphosphate hydrolases"/>
    <property type="match status" value="1"/>
</dbReference>
<keyword evidence="3 7" id="KW-0547">Nucleotide-binding</keyword>
<dbReference type="InterPro" id="IPR008995">
    <property type="entry name" value="Mo/tungstate-bd_C_term_dom"/>
</dbReference>
<evidence type="ECO:0000256" key="2">
    <source>
        <dbReference type="ARBA" id="ARBA00022475"/>
    </source>
</evidence>
<organism evidence="9 10">
    <name type="scientific">Neoaquamicrobium sediminum</name>
    <dbReference type="NCBI Taxonomy" id="1849104"/>
    <lineage>
        <taxon>Bacteria</taxon>
        <taxon>Pseudomonadati</taxon>
        <taxon>Pseudomonadota</taxon>
        <taxon>Alphaproteobacteria</taxon>
        <taxon>Hyphomicrobiales</taxon>
        <taxon>Phyllobacteriaceae</taxon>
        <taxon>Neoaquamicrobium</taxon>
    </lineage>
</organism>
<dbReference type="InterPro" id="IPR003593">
    <property type="entry name" value="AAA+_ATPase"/>
</dbReference>
<dbReference type="InterPro" id="IPR005893">
    <property type="entry name" value="PotA-like"/>
</dbReference>
<keyword evidence="4 7" id="KW-0067">ATP-binding</keyword>
<dbReference type="PANTHER" id="PTHR42781">
    <property type="entry name" value="SPERMIDINE/PUTRESCINE IMPORT ATP-BINDING PROTEIN POTA"/>
    <property type="match status" value="1"/>
</dbReference>
<accession>A0ABV3WW95</accession>
<dbReference type="InterPro" id="IPR003439">
    <property type="entry name" value="ABC_transporter-like_ATP-bd"/>
</dbReference>
<name>A0ABV3WW95_9HYPH</name>
<sequence length="363" mass="39697">MSFALEIENVHKTFGGFRAVDGVSFTVRRGEFLSLLGPSGCGKTTLLRMIAGFERPTSGEIRIAGSRVNERPPYARPIGMVFQNLALFPHISVGENVAYGLRVRSVDKAEIVRRVDEALQLVGLQGFESRKIHELSGGQKQRVALARAIVIRPEVLLLDEPLSALDLKLRRQMQQELKQIQRRIGTTFIFVTHDQEEALAMSDRIAVMNNGKVEQLGEPQAIYASPMTPFVARFVGDTNFFEGSVASAFDGGLQVSIPELCREARLRTPYSLSAGERVGISVRPEHVSIAHETAGATALPGLVTECSYVGANTRYVVTLKEAPTIGELIVLTPNTQVGTQQFETGQDVYVGWSDDSMALVPLA</sequence>
<dbReference type="NCBIfam" id="TIGR01187">
    <property type="entry name" value="potA"/>
    <property type="match status" value="1"/>
</dbReference>
<keyword evidence="2 7" id="KW-1003">Cell membrane</keyword>
<dbReference type="Pfam" id="PF08402">
    <property type="entry name" value="TOBE_2"/>
    <property type="match status" value="1"/>
</dbReference>
<dbReference type="Pfam" id="PF00005">
    <property type="entry name" value="ABC_tran"/>
    <property type="match status" value="1"/>
</dbReference>
<keyword evidence="10" id="KW-1185">Reference proteome</keyword>
<evidence type="ECO:0000256" key="7">
    <source>
        <dbReference type="RuleBase" id="RU364083"/>
    </source>
</evidence>
<comment type="caution">
    <text evidence="9">The sequence shown here is derived from an EMBL/GenBank/DDBJ whole genome shotgun (WGS) entry which is preliminary data.</text>
</comment>
<dbReference type="InterPro" id="IPR013611">
    <property type="entry name" value="Transp-assoc_OB_typ2"/>
</dbReference>
<dbReference type="SUPFAM" id="SSF50331">
    <property type="entry name" value="MOP-like"/>
    <property type="match status" value="1"/>
</dbReference>
<comment type="similarity">
    <text evidence="7">Belongs to the ABC transporter superfamily. Spermidine/putrescine importer (TC 3.A.1.11.1) family.</text>
</comment>
<dbReference type="PROSITE" id="PS00211">
    <property type="entry name" value="ABC_TRANSPORTER_1"/>
    <property type="match status" value="1"/>
</dbReference>
<dbReference type="SMART" id="SM00382">
    <property type="entry name" value="AAA"/>
    <property type="match status" value="1"/>
</dbReference>
<evidence type="ECO:0000313" key="9">
    <source>
        <dbReference type="EMBL" id="MEX4008957.1"/>
    </source>
</evidence>
<evidence type="ECO:0000313" key="10">
    <source>
        <dbReference type="Proteomes" id="UP001559025"/>
    </source>
</evidence>